<keyword evidence="1" id="KW-0802">TPR repeat</keyword>
<evidence type="ECO:0008006" key="5">
    <source>
        <dbReference type="Google" id="ProtNLM"/>
    </source>
</evidence>
<dbReference type="Proteomes" id="UP000639338">
    <property type="component" value="Unassembled WGS sequence"/>
</dbReference>
<evidence type="ECO:0000313" key="3">
    <source>
        <dbReference type="EMBL" id="KAF7987530.1"/>
    </source>
</evidence>
<dbReference type="PANTHER" id="PTHR16091">
    <property type="entry name" value="TTC17 PROTEIN"/>
    <property type="match status" value="1"/>
</dbReference>
<organism evidence="3 4">
    <name type="scientific">Aphidius gifuensis</name>
    <name type="common">Parasitoid wasp</name>
    <dbReference type="NCBI Taxonomy" id="684658"/>
    <lineage>
        <taxon>Eukaryota</taxon>
        <taxon>Metazoa</taxon>
        <taxon>Ecdysozoa</taxon>
        <taxon>Arthropoda</taxon>
        <taxon>Hexapoda</taxon>
        <taxon>Insecta</taxon>
        <taxon>Pterygota</taxon>
        <taxon>Neoptera</taxon>
        <taxon>Endopterygota</taxon>
        <taxon>Hymenoptera</taxon>
        <taxon>Apocrita</taxon>
        <taxon>Ichneumonoidea</taxon>
        <taxon>Braconidae</taxon>
        <taxon>Aphidiinae</taxon>
        <taxon>Aphidius</taxon>
    </lineage>
</organism>
<keyword evidence="2" id="KW-0732">Signal</keyword>
<evidence type="ECO:0000256" key="1">
    <source>
        <dbReference type="PROSITE-ProRule" id="PRU00339"/>
    </source>
</evidence>
<feature type="chain" id="PRO_5032594557" description="Tetratricopeptide repeat protein 17" evidence="2">
    <location>
        <begin position="24"/>
        <end position="790"/>
    </location>
</feature>
<dbReference type="Gene3D" id="1.25.40.10">
    <property type="entry name" value="Tetratricopeptide repeat domain"/>
    <property type="match status" value="2"/>
</dbReference>
<dbReference type="GO" id="GO:0015629">
    <property type="term" value="C:actin cytoskeleton"/>
    <property type="evidence" value="ECO:0007669"/>
    <property type="project" value="TreeGrafter"/>
</dbReference>
<dbReference type="AlphaFoldDB" id="A0A835CNX6"/>
<dbReference type="InterPro" id="IPR052630">
    <property type="entry name" value="TTC17"/>
</dbReference>
<dbReference type="SMART" id="SM00028">
    <property type="entry name" value="TPR"/>
    <property type="match status" value="4"/>
</dbReference>
<feature type="repeat" description="TPR" evidence="1">
    <location>
        <begin position="280"/>
        <end position="313"/>
    </location>
</feature>
<dbReference type="PROSITE" id="PS50005">
    <property type="entry name" value="TPR"/>
    <property type="match status" value="1"/>
</dbReference>
<proteinExistence type="predicted"/>
<reference evidence="3 4" key="1">
    <citation type="submission" date="2020-08" db="EMBL/GenBank/DDBJ databases">
        <title>Aphidius gifuensis genome sequencing and assembly.</title>
        <authorList>
            <person name="Du Z."/>
        </authorList>
    </citation>
    <scope>NUCLEOTIDE SEQUENCE [LARGE SCALE GENOMIC DNA]</scope>
    <source>
        <strain evidence="3">YNYX2018</strain>
        <tissue evidence="3">Adults</tissue>
    </source>
</reference>
<sequence length="790" mass="89164">MIRIQICKIIFIFLEAIIIQVSSTTHWVVTENGRIQAQRASVFYTEKPHDLPGFLEQEKRMNDVKLLYQKIMARKVGLDSQMAVLNSIGDLESWLQSSNPECISNKKLLDEFDFYASVATDGGYRKGISKKDYLLDGIPNEGKLKIPDCKKTFPLEFSIHTFEHLSAMKNRKNLTQHEEKDLIKYLPPGTDLNKFGHQIYYGLSRNNTSWIHLNLAAIYWRVRGNAYEALECSRRAIVTSPHEYRDIPLLTTGGILHASKHSAEAAIILHAAIEHAPDQSHQHLALGHVYAILGFYSQSIACYDNSLRLTPSMEQAKLAKFVIHCCQSLEDSLTALHKRLDDIVSELNAQQSDYAEMLKLEQKILCELGDKMSRLGPVIINQGQMCIQQQDQPSLSCKIINDNQIFARNLELDIGISLKQLKNVESQVEKINDLMTNSKVLYPLDEETNDEKKIEGYSVFMEPIIPQKYHNYEIKKSKELFENKNWPDSSECNKKSLLLDDSKEYVEIYLPPENKGYATRVFVNELIGIDPDKEHTLPWYPPVCQPPDTYNEKFISQALLKATSTGNHLPERNLASHLKYLVKNAELAEIGQRILTATKTKVGPPWVLAMLSSLHWRVVGKPRNALDCLKLALNTVPNRFKDVPLVSIGAIGHKVGLIDDAIKAVKEAIRINPIEPMTNYLYGALLNAKGNLTGAIHHIKQTLRVEPDAVGSGRALMLLRSIICQKRINSKRAEKNIDNIESCGLSYSSSEIIAKHELQDGDTVLCLGDGSDCKPLQCFSMKMNSDDTSD</sequence>
<evidence type="ECO:0000313" key="4">
    <source>
        <dbReference type="Proteomes" id="UP000639338"/>
    </source>
</evidence>
<name>A0A835CNX6_APHGI</name>
<comment type="caution">
    <text evidence="3">The sequence shown here is derived from an EMBL/GenBank/DDBJ whole genome shotgun (WGS) entry which is preliminary data.</text>
</comment>
<dbReference type="GO" id="GO:0005737">
    <property type="term" value="C:cytoplasm"/>
    <property type="evidence" value="ECO:0007669"/>
    <property type="project" value="TreeGrafter"/>
</dbReference>
<dbReference type="OrthoDB" id="2115703at2759"/>
<dbReference type="GO" id="GO:0030041">
    <property type="term" value="P:actin filament polymerization"/>
    <property type="evidence" value="ECO:0007669"/>
    <property type="project" value="TreeGrafter"/>
</dbReference>
<dbReference type="EMBL" id="JACMRX010000006">
    <property type="protein sequence ID" value="KAF7987530.1"/>
    <property type="molecule type" value="Genomic_DNA"/>
</dbReference>
<protein>
    <recommendedName>
        <fullName evidence="5">Tetratricopeptide repeat protein 17</fullName>
    </recommendedName>
</protein>
<keyword evidence="4" id="KW-1185">Reference proteome</keyword>
<feature type="signal peptide" evidence="2">
    <location>
        <begin position="1"/>
        <end position="23"/>
    </location>
</feature>
<gene>
    <name evidence="3" type="ORF">HCN44_003292</name>
</gene>
<dbReference type="InterPro" id="IPR011990">
    <property type="entry name" value="TPR-like_helical_dom_sf"/>
</dbReference>
<accession>A0A835CNX6</accession>
<evidence type="ECO:0000256" key="2">
    <source>
        <dbReference type="SAM" id="SignalP"/>
    </source>
</evidence>
<dbReference type="PANTHER" id="PTHR16091:SF1">
    <property type="entry name" value="TETRATRICOPEPTIDE REPEAT PROTEIN 17"/>
    <property type="match status" value="1"/>
</dbReference>
<dbReference type="InterPro" id="IPR019734">
    <property type="entry name" value="TPR_rpt"/>
</dbReference>
<dbReference type="SUPFAM" id="SSF48452">
    <property type="entry name" value="TPR-like"/>
    <property type="match status" value="1"/>
</dbReference>